<name>A0A9E7BYR9_9ACTN</name>
<dbReference type="InterPro" id="IPR046358">
    <property type="entry name" value="Flagellin_C"/>
</dbReference>
<dbReference type="RefSeq" id="WP_259313384.1">
    <property type="nucleotide sequence ID" value="NZ_CP087164.1"/>
</dbReference>
<dbReference type="NCBIfam" id="TIGR02550">
    <property type="entry name" value="flagell_flgL"/>
    <property type="match status" value="1"/>
</dbReference>
<dbReference type="Gene3D" id="1.20.1330.10">
    <property type="entry name" value="f41 fragment of flagellin, N-terminal domain"/>
    <property type="match status" value="1"/>
</dbReference>
<evidence type="ECO:0000256" key="3">
    <source>
        <dbReference type="ARBA" id="ARBA00023143"/>
    </source>
</evidence>
<evidence type="ECO:0000313" key="7">
    <source>
        <dbReference type="Proteomes" id="UP001162834"/>
    </source>
</evidence>
<dbReference type="PANTHER" id="PTHR42792:SF1">
    <property type="entry name" value="FLAGELLAR HOOK-ASSOCIATED PROTEIN 3"/>
    <property type="match status" value="1"/>
</dbReference>
<dbReference type="GO" id="GO:0009424">
    <property type="term" value="C:bacterial-type flagellum hook"/>
    <property type="evidence" value="ECO:0007669"/>
    <property type="project" value="InterPro"/>
</dbReference>
<evidence type="ECO:0000259" key="5">
    <source>
        <dbReference type="Pfam" id="PF00700"/>
    </source>
</evidence>
<sequence length="311" mass="33055">MSIRITQGMSQRRLLTDLQAAHGRVERAQREMSTQKRILKPSDDPIGAQRAVLARGELAANAQYQTNVTQARGFMETTDEALDSVTNLLHRARELTVQGANDATGPSARRNIALEIDQIVAAVKQAANASYGGVYVFAGTDTTNPPYDTTSVPAVDTYGGDDNVIAREMGQGIAVQVNTLVDQAPNPLIGSGQTPGDTGLLRTLRDISDHLKNGTTADTEALRNGDLKALERNLDEIGVARAGVGATVARLDAADARLASAEQTATQLLSETEDVDFAEAALALSSQQTIYEAALRSGASIIQPSLLDFLR</sequence>
<dbReference type="Pfam" id="PF00700">
    <property type="entry name" value="Flagellin_C"/>
    <property type="match status" value="1"/>
</dbReference>
<dbReference type="Proteomes" id="UP001162834">
    <property type="component" value="Chromosome"/>
</dbReference>
<dbReference type="KEGG" id="sbae:DSM104329_00054"/>
<dbReference type="InterPro" id="IPR013384">
    <property type="entry name" value="Flagell_FlgL"/>
</dbReference>
<dbReference type="SUPFAM" id="SSF64518">
    <property type="entry name" value="Phase 1 flagellin"/>
    <property type="match status" value="1"/>
</dbReference>
<evidence type="ECO:0008006" key="8">
    <source>
        <dbReference type="Google" id="ProtNLM"/>
    </source>
</evidence>
<dbReference type="InterPro" id="IPR001029">
    <property type="entry name" value="Flagellin_N"/>
</dbReference>
<evidence type="ECO:0000259" key="4">
    <source>
        <dbReference type="Pfam" id="PF00669"/>
    </source>
</evidence>
<feature type="domain" description="Flagellin N-terminal" evidence="4">
    <location>
        <begin position="9"/>
        <end position="142"/>
    </location>
</feature>
<feature type="domain" description="Flagellin C-terminal" evidence="5">
    <location>
        <begin position="228"/>
        <end position="310"/>
    </location>
</feature>
<protein>
    <recommendedName>
        <fullName evidence="8">Flagellar hook-associated protein 3</fullName>
    </recommendedName>
</protein>
<keyword evidence="3" id="KW-0975">Bacterial flagellum</keyword>
<evidence type="ECO:0000256" key="2">
    <source>
        <dbReference type="ARBA" id="ARBA00005709"/>
    </source>
</evidence>
<evidence type="ECO:0000256" key="1">
    <source>
        <dbReference type="ARBA" id="ARBA00004365"/>
    </source>
</evidence>
<accession>A0A9E7BYR9</accession>
<dbReference type="GO" id="GO:0071973">
    <property type="term" value="P:bacterial-type flagellum-dependent cell motility"/>
    <property type="evidence" value="ECO:0007669"/>
    <property type="project" value="InterPro"/>
</dbReference>
<proteinExistence type="inferred from homology"/>
<gene>
    <name evidence="6" type="ORF">DSM104329_00054</name>
</gene>
<dbReference type="GO" id="GO:0005198">
    <property type="term" value="F:structural molecule activity"/>
    <property type="evidence" value="ECO:0007669"/>
    <property type="project" value="InterPro"/>
</dbReference>
<comment type="subcellular location">
    <subcellularLocation>
        <location evidence="1">Bacterial flagellum</location>
    </subcellularLocation>
</comment>
<comment type="similarity">
    <text evidence="2">Belongs to the bacterial flagellin family.</text>
</comment>
<dbReference type="AlphaFoldDB" id="A0A9E7BYR9"/>
<organism evidence="6 7">
    <name type="scientific">Capillimicrobium parvum</name>
    <dbReference type="NCBI Taxonomy" id="2884022"/>
    <lineage>
        <taxon>Bacteria</taxon>
        <taxon>Bacillati</taxon>
        <taxon>Actinomycetota</taxon>
        <taxon>Thermoleophilia</taxon>
        <taxon>Solirubrobacterales</taxon>
        <taxon>Capillimicrobiaceae</taxon>
        <taxon>Capillimicrobium</taxon>
    </lineage>
</organism>
<evidence type="ECO:0000313" key="6">
    <source>
        <dbReference type="EMBL" id="UGS33689.1"/>
    </source>
</evidence>
<dbReference type="PANTHER" id="PTHR42792">
    <property type="entry name" value="FLAGELLIN"/>
    <property type="match status" value="1"/>
</dbReference>
<reference evidence="6" key="1">
    <citation type="journal article" date="2022" name="Int. J. Syst. Evol. Microbiol.">
        <title>Pseudomonas aegrilactucae sp. nov. and Pseudomonas morbosilactucae sp. nov., pathogens causing bacterial rot of lettuce in Japan.</title>
        <authorList>
            <person name="Sawada H."/>
            <person name="Fujikawa T."/>
            <person name="Satou M."/>
        </authorList>
    </citation>
    <scope>NUCLEOTIDE SEQUENCE</scope>
    <source>
        <strain evidence="6">0166_1</strain>
    </source>
</reference>
<dbReference type="InterPro" id="IPR001492">
    <property type="entry name" value="Flagellin"/>
</dbReference>
<dbReference type="EMBL" id="CP087164">
    <property type="protein sequence ID" value="UGS33689.1"/>
    <property type="molecule type" value="Genomic_DNA"/>
</dbReference>
<dbReference type="Pfam" id="PF00669">
    <property type="entry name" value="Flagellin_N"/>
    <property type="match status" value="1"/>
</dbReference>
<keyword evidence="7" id="KW-1185">Reference proteome</keyword>